<sequence length="200" mass="22563">MRNYRRLTSHTRILTDKPRYRKDESMTQAVFLDRDGVINEVLTERVTFVNEPGDFHLLDGVGEAIKLLHDKNYFVFVVTNQGGIGLGYMTKAALKMVHEQMQADLAQYGAVIDDIAYCPHAPHAGCFCRKPEPQMLLDLAAKHNIDLSESYMIGDREPDISAGKRAGVKTVLISQKERHTASADMLFPDLFTFTSWLDDA</sequence>
<reference evidence="9" key="1">
    <citation type="journal article" date="2019" name="Int. J. Syst. Evol. Microbiol.">
        <title>The Global Catalogue of Microorganisms (GCM) 10K type strain sequencing project: providing services to taxonomists for standard genome sequencing and annotation.</title>
        <authorList>
            <consortium name="The Broad Institute Genomics Platform"/>
            <consortium name="The Broad Institute Genome Sequencing Center for Infectious Disease"/>
            <person name="Wu L."/>
            <person name="Ma J."/>
        </authorList>
    </citation>
    <scope>NUCLEOTIDE SEQUENCE [LARGE SCALE GENOMIC DNA]</scope>
    <source>
        <strain evidence="9">JCM 30234</strain>
    </source>
</reference>
<dbReference type="InterPro" id="IPR006549">
    <property type="entry name" value="HAD-SF_hydro_IIIA"/>
</dbReference>
<dbReference type="InterPro" id="IPR023214">
    <property type="entry name" value="HAD_sf"/>
</dbReference>
<dbReference type="PANTHER" id="PTHR42891:SF1">
    <property type="entry name" value="D-GLYCERO-BETA-D-MANNO-HEPTOSE-1,7-BISPHOSPHATE 7-PHOSPHATASE"/>
    <property type="match status" value="1"/>
</dbReference>
<comment type="caution">
    <text evidence="8">The sequence shown here is derived from an EMBL/GenBank/DDBJ whole genome shotgun (WGS) entry which is preliminary data.</text>
</comment>
<organism evidence="8 9">
    <name type="scientific">Lentibacillus kimchii</name>
    <dbReference type="NCBI Taxonomy" id="1542911"/>
    <lineage>
        <taxon>Bacteria</taxon>
        <taxon>Bacillati</taxon>
        <taxon>Bacillota</taxon>
        <taxon>Bacilli</taxon>
        <taxon>Bacillales</taxon>
        <taxon>Bacillaceae</taxon>
        <taxon>Lentibacillus</taxon>
    </lineage>
</organism>
<protein>
    <recommendedName>
        <fullName evidence="7">D,D-heptose 1,7-bisphosphate phosphatase</fullName>
    </recommendedName>
</protein>
<evidence type="ECO:0000256" key="2">
    <source>
        <dbReference type="ARBA" id="ARBA00005628"/>
    </source>
</evidence>
<evidence type="ECO:0000256" key="5">
    <source>
        <dbReference type="ARBA" id="ARBA00022801"/>
    </source>
</evidence>
<dbReference type="InterPro" id="IPR004446">
    <property type="entry name" value="Heptose_bisP_phosphatase"/>
</dbReference>
<dbReference type="PANTHER" id="PTHR42891">
    <property type="entry name" value="D-GLYCERO-BETA-D-MANNO-HEPTOSE-1,7-BISPHOSPHATE 7-PHOSPHATASE"/>
    <property type="match status" value="1"/>
</dbReference>
<evidence type="ECO:0000313" key="8">
    <source>
        <dbReference type="EMBL" id="MFC7746458.1"/>
    </source>
</evidence>
<gene>
    <name evidence="8" type="ORF">ACFQU8_04280</name>
</gene>
<keyword evidence="6" id="KW-0119">Carbohydrate metabolism</keyword>
<evidence type="ECO:0000256" key="6">
    <source>
        <dbReference type="ARBA" id="ARBA00023277"/>
    </source>
</evidence>
<evidence type="ECO:0000313" key="9">
    <source>
        <dbReference type="Proteomes" id="UP001596620"/>
    </source>
</evidence>
<dbReference type="InterPro" id="IPR006543">
    <property type="entry name" value="Histidinol-phos"/>
</dbReference>
<dbReference type="RefSeq" id="WP_382357948.1">
    <property type="nucleotide sequence ID" value="NZ_JBHTGR010000006.1"/>
</dbReference>
<name>A0ABW2UWI6_9BACI</name>
<keyword evidence="5" id="KW-0378">Hydrolase</keyword>
<accession>A0ABW2UWI6</accession>
<evidence type="ECO:0000256" key="4">
    <source>
        <dbReference type="ARBA" id="ARBA00022723"/>
    </source>
</evidence>
<comment type="similarity">
    <text evidence="2">Belongs to the GmhB family.</text>
</comment>
<dbReference type="Proteomes" id="UP001596620">
    <property type="component" value="Unassembled WGS sequence"/>
</dbReference>
<dbReference type="CDD" id="cd07503">
    <property type="entry name" value="HAD_HisB-N"/>
    <property type="match status" value="1"/>
</dbReference>
<proteinExistence type="inferred from homology"/>
<evidence type="ECO:0000256" key="7">
    <source>
        <dbReference type="ARBA" id="ARBA00031828"/>
    </source>
</evidence>
<dbReference type="Pfam" id="PF13242">
    <property type="entry name" value="Hydrolase_like"/>
    <property type="match status" value="1"/>
</dbReference>
<dbReference type="EMBL" id="JBHTGR010000006">
    <property type="protein sequence ID" value="MFC7746458.1"/>
    <property type="molecule type" value="Genomic_DNA"/>
</dbReference>
<dbReference type="NCBIfam" id="TIGR01656">
    <property type="entry name" value="Histidinol-ppas"/>
    <property type="match status" value="1"/>
</dbReference>
<keyword evidence="9" id="KW-1185">Reference proteome</keyword>
<dbReference type="NCBIfam" id="TIGR01662">
    <property type="entry name" value="HAD-SF-IIIA"/>
    <property type="match status" value="1"/>
</dbReference>
<dbReference type="SUPFAM" id="SSF56784">
    <property type="entry name" value="HAD-like"/>
    <property type="match status" value="1"/>
</dbReference>
<comment type="subcellular location">
    <subcellularLocation>
        <location evidence="1">Cytoplasm</location>
    </subcellularLocation>
</comment>
<keyword evidence="3" id="KW-0963">Cytoplasm</keyword>
<evidence type="ECO:0000256" key="3">
    <source>
        <dbReference type="ARBA" id="ARBA00022490"/>
    </source>
</evidence>
<keyword evidence="4" id="KW-0479">Metal-binding</keyword>
<dbReference type="Gene3D" id="3.40.50.1000">
    <property type="entry name" value="HAD superfamily/HAD-like"/>
    <property type="match status" value="1"/>
</dbReference>
<evidence type="ECO:0000256" key="1">
    <source>
        <dbReference type="ARBA" id="ARBA00004496"/>
    </source>
</evidence>
<dbReference type="InterPro" id="IPR036412">
    <property type="entry name" value="HAD-like_sf"/>
</dbReference>